<dbReference type="InterPro" id="IPR011330">
    <property type="entry name" value="Glyco_hydro/deAcase_b/a-brl"/>
</dbReference>
<dbReference type="CDD" id="cd10917">
    <property type="entry name" value="CE4_NodB_like_6s_7s"/>
    <property type="match status" value="1"/>
</dbReference>
<keyword evidence="5" id="KW-1185">Reference proteome</keyword>
<comment type="caution">
    <text evidence="4">The sequence shown here is derived from an EMBL/GenBank/DDBJ whole genome shotgun (WGS) entry which is preliminary data.</text>
</comment>
<evidence type="ECO:0000256" key="1">
    <source>
        <dbReference type="SAM" id="MobiDB-lite"/>
    </source>
</evidence>
<feature type="region of interest" description="Disordered" evidence="1">
    <location>
        <begin position="24"/>
        <end position="52"/>
    </location>
</feature>
<feature type="compositionally biased region" description="Low complexity" evidence="1">
    <location>
        <begin position="24"/>
        <end position="47"/>
    </location>
</feature>
<sequence>MNRRRFFVTMGGLAAGAVAAAASTTPGSADDLDDPPSLAVPTSAAPPLLAPPPSKSLRVAPGKVPLTALPGSGTSLALTIDDGVDADVVAAYIKFAKDTGARFTFFVTASYQSWTTNRADLRPLVDSGQIQLGNHTWDHPDLTTLSKSAVAEQLRRTQKFLSTNYGVTGAPYYRPPYGKRNAAVDAVAADLGYSVPTMWYGSLSDSEIITTDYLLECARKYFTAQAIVIGHANHLPVTRVYDKLVGIIRERGLSMVTLDDVLLPPR</sequence>
<dbReference type="GO" id="GO:0016810">
    <property type="term" value="F:hydrolase activity, acting on carbon-nitrogen (but not peptide) bonds"/>
    <property type="evidence" value="ECO:0007669"/>
    <property type="project" value="InterPro"/>
</dbReference>
<dbReference type="AlphaFoldDB" id="A0A848KTD2"/>
<dbReference type="PANTHER" id="PTHR10587">
    <property type="entry name" value="GLYCOSYL TRANSFERASE-RELATED"/>
    <property type="match status" value="1"/>
</dbReference>
<evidence type="ECO:0000313" key="5">
    <source>
        <dbReference type="Proteomes" id="UP000535543"/>
    </source>
</evidence>
<dbReference type="SUPFAM" id="SSF88713">
    <property type="entry name" value="Glycoside hydrolase/deacetylase"/>
    <property type="match status" value="1"/>
</dbReference>
<evidence type="ECO:0000313" key="4">
    <source>
        <dbReference type="EMBL" id="NMN99440.1"/>
    </source>
</evidence>
<feature type="domain" description="NodB homology" evidence="3">
    <location>
        <begin position="74"/>
        <end position="266"/>
    </location>
</feature>
<evidence type="ECO:0000259" key="3">
    <source>
        <dbReference type="PROSITE" id="PS51677"/>
    </source>
</evidence>
<proteinExistence type="predicted"/>
<keyword evidence="2" id="KW-0732">Signal</keyword>
<dbReference type="InterPro" id="IPR050248">
    <property type="entry name" value="Polysacc_deacetylase_ArnD"/>
</dbReference>
<evidence type="ECO:0000256" key="2">
    <source>
        <dbReference type="SAM" id="SignalP"/>
    </source>
</evidence>
<reference evidence="4 5" key="2">
    <citation type="submission" date="2020-06" db="EMBL/GenBank/DDBJ databases">
        <title>Antribacter stalactiti gen. nov., sp. nov., a new member of the family Nacardiaceae isolated from a cave.</title>
        <authorList>
            <person name="Kim I.S."/>
        </authorList>
    </citation>
    <scope>NUCLEOTIDE SEQUENCE [LARGE SCALE GENOMIC DNA]</scope>
    <source>
        <strain evidence="4 5">YC2-7</strain>
    </source>
</reference>
<dbReference type="PROSITE" id="PS51677">
    <property type="entry name" value="NODB"/>
    <property type="match status" value="1"/>
</dbReference>
<accession>A0A848KTD2</accession>
<dbReference type="GO" id="GO:0005975">
    <property type="term" value="P:carbohydrate metabolic process"/>
    <property type="evidence" value="ECO:0007669"/>
    <property type="project" value="InterPro"/>
</dbReference>
<dbReference type="InterPro" id="IPR002509">
    <property type="entry name" value="NODB_dom"/>
</dbReference>
<feature type="chain" id="PRO_5039307700" evidence="2">
    <location>
        <begin position="30"/>
        <end position="266"/>
    </location>
</feature>
<dbReference type="Pfam" id="PF01522">
    <property type="entry name" value="Polysacc_deac_1"/>
    <property type="match status" value="1"/>
</dbReference>
<dbReference type="EMBL" id="VCQU01000018">
    <property type="protein sequence ID" value="NMN99440.1"/>
    <property type="molecule type" value="Genomic_DNA"/>
</dbReference>
<feature type="signal peptide" evidence="2">
    <location>
        <begin position="1"/>
        <end position="29"/>
    </location>
</feature>
<protein>
    <submittedName>
        <fullName evidence="4">Polysaccharide deacetylase family protein</fullName>
    </submittedName>
</protein>
<dbReference type="Proteomes" id="UP000535543">
    <property type="component" value="Unassembled WGS sequence"/>
</dbReference>
<gene>
    <name evidence="4" type="ORF">FGL95_30925</name>
</gene>
<dbReference type="Gene3D" id="3.20.20.370">
    <property type="entry name" value="Glycoside hydrolase/deacetylase"/>
    <property type="match status" value="1"/>
</dbReference>
<dbReference type="InterPro" id="IPR006311">
    <property type="entry name" value="TAT_signal"/>
</dbReference>
<dbReference type="RefSeq" id="WP_169594719.1">
    <property type="nucleotide sequence ID" value="NZ_VCQU01000018.1"/>
</dbReference>
<name>A0A848KTD2_9NOCA</name>
<organism evidence="4 5">
    <name type="scientific">Antrihabitans stalactiti</name>
    <dbReference type="NCBI Taxonomy" id="2584121"/>
    <lineage>
        <taxon>Bacteria</taxon>
        <taxon>Bacillati</taxon>
        <taxon>Actinomycetota</taxon>
        <taxon>Actinomycetes</taxon>
        <taxon>Mycobacteriales</taxon>
        <taxon>Nocardiaceae</taxon>
        <taxon>Antrihabitans</taxon>
    </lineage>
</organism>
<reference evidence="4 5" key="1">
    <citation type="submission" date="2019-05" db="EMBL/GenBank/DDBJ databases">
        <authorList>
            <person name="Lee S.D."/>
        </authorList>
    </citation>
    <scope>NUCLEOTIDE SEQUENCE [LARGE SCALE GENOMIC DNA]</scope>
    <source>
        <strain evidence="4 5">YC2-7</strain>
    </source>
</reference>
<dbReference type="PROSITE" id="PS51318">
    <property type="entry name" value="TAT"/>
    <property type="match status" value="1"/>
</dbReference>